<dbReference type="InterPro" id="IPR035919">
    <property type="entry name" value="EAL_sf"/>
</dbReference>
<dbReference type="Gene3D" id="3.20.20.450">
    <property type="entry name" value="EAL domain"/>
    <property type="match status" value="1"/>
</dbReference>
<protein>
    <submittedName>
        <fullName evidence="2">EAL domain-containing protein</fullName>
    </submittedName>
</protein>
<evidence type="ECO:0000313" key="3">
    <source>
        <dbReference type="Proteomes" id="UP000275321"/>
    </source>
</evidence>
<name>A0A3R8Z6F3_ENTCL</name>
<evidence type="ECO:0000259" key="1">
    <source>
        <dbReference type="PROSITE" id="PS50883"/>
    </source>
</evidence>
<proteinExistence type="predicted"/>
<dbReference type="InterPro" id="IPR001633">
    <property type="entry name" value="EAL_dom"/>
</dbReference>
<dbReference type="GO" id="GO:0071111">
    <property type="term" value="F:cyclic-guanylate-specific phosphodiesterase activity"/>
    <property type="evidence" value="ECO:0007669"/>
    <property type="project" value="InterPro"/>
</dbReference>
<dbReference type="EMBL" id="RHWT01000062">
    <property type="protein sequence ID" value="RSB24861.1"/>
    <property type="molecule type" value="Genomic_DNA"/>
</dbReference>
<dbReference type="PANTHER" id="PTHR33121">
    <property type="entry name" value="CYCLIC DI-GMP PHOSPHODIESTERASE PDEF"/>
    <property type="match status" value="1"/>
</dbReference>
<comment type="caution">
    <text evidence="2">The sequence shown here is derived from an EMBL/GenBank/DDBJ whole genome shotgun (WGS) entry which is preliminary data.</text>
</comment>
<accession>A0A3R8Z6F3</accession>
<gene>
    <name evidence="2" type="ORF">EGK68_24715</name>
</gene>
<dbReference type="InterPro" id="IPR050706">
    <property type="entry name" value="Cyclic-di-GMP_PDE-like"/>
</dbReference>
<dbReference type="CDD" id="cd01948">
    <property type="entry name" value="EAL"/>
    <property type="match status" value="1"/>
</dbReference>
<evidence type="ECO:0000313" key="2">
    <source>
        <dbReference type="EMBL" id="RSB24861.1"/>
    </source>
</evidence>
<dbReference type="SUPFAM" id="SSF141868">
    <property type="entry name" value="EAL domain-like"/>
    <property type="match status" value="1"/>
</dbReference>
<organism evidence="2 3">
    <name type="scientific">Enterobacter cloacae</name>
    <dbReference type="NCBI Taxonomy" id="550"/>
    <lineage>
        <taxon>Bacteria</taxon>
        <taxon>Pseudomonadati</taxon>
        <taxon>Pseudomonadota</taxon>
        <taxon>Gammaproteobacteria</taxon>
        <taxon>Enterobacterales</taxon>
        <taxon>Enterobacteriaceae</taxon>
        <taxon>Enterobacter</taxon>
        <taxon>Enterobacter cloacae complex</taxon>
    </lineage>
</organism>
<dbReference type="Proteomes" id="UP000275321">
    <property type="component" value="Unassembled WGS sequence"/>
</dbReference>
<dbReference type="PANTHER" id="PTHR33121:SF71">
    <property type="entry name" value="OXYGEN SENSOR PROTEIN DOSP"/>
    <property type="match status" value="1"/>
</dbReference>
<dbReference type="SMART" id="SM00052">
    <property type="entry name" value="EAL"/>
    <property type="match status" value="1"/>
</dbReference>
<dbReference type="Pfam" id="PF00563">
    <property type="entry name" value="EAL"/>
    <property type="match status" value="1"/>
</dbReference>
<reference evidence="2 3" key="1">
    <citation type="submission" date="2018-10" db="EMBL/GenBank/DDBJ databases">
        <title>Transmission dynamics of multidrug resistant bacteria on intensive care unit surfaces.</title>
        <authorList>
            <person name="D'Souza A.W."/>
            <person name="Potter R.F."/>
            <person name="Wallace M."/>
            <person name="Shupe A."/>
            <person name="Patel S."/>
            <person name="Sun S."/>
            <person name="Gul D."/>
            <person name="Kwon J.H."/>
            <person name="Andleeb S."/>
            <person name="Burnham C.-A.D."/>
            <person name="Dantas G."/>
        </authorList>
    </citation>
    <scope>NUCLEOTIDE SEQUENCE [LARGE SCALE GENOMIC DNA]</scope>
    <source>
        <strain evidence="2 3">EC_073</strain>
    </source>
</reference>
<feature type="domain" description="EAL" evidence="1">
    <location>
        <begin position="254"/>
        <end position="504"/>
    </location>
</feature>
<sequence>MSIEGCMNTGNSNVVDNQLPRNRPRASTYYIMSACSFAALGLSTLLQNSDREVIIYNTNIHSYLNGSFHRPCLGFNCRVIVYLPDDPFMSLVTLKFLEQLIKTEKSPVAVLLLSRLQPLWLYRTLQNLAPGKKKISAVRAIKPDTDTFHMLRLLKKDPDTFPLLEQLAQEENRNNKLIIDGVTKRELDVMLKLLSGNSMMEQSIDDNLSVKTLYSQKISGIRKLSTQFTSLAKLLPGRERILQRMAVDKPPNNVRPEDNSLTEAVRRGLFFQVYQPVTDREMKVKGFETLSRWYKDGKVLLPMEFLPLIRTENSWITLTACVIKDAIEKINQFKGEYWFSVNIPACLSGSPALLRMLSAAKKQLSNPGFLDKLILEFSEDIDWSKNSPSVAILRELYEQKYRVFLDYCFSDSAVAFPVRKVNFNGYKLDTSIVNSAMYNIDDYHLIKGLAYYSQLTGSQCVAEGVDTYEKFVALKDMGVTAFQGDYFSRPALGEELDIVISKFKKTDNKLPTSY</sequence>
<dbReference type="PROSITE" id="PS50883">
    <property type="entry name" value="EAL"/>
    <property type="match status" value="1"/>
</dbReference>
<dbReference type="AlphaFoldDB" id="A0A3R8Z6F3"/>